<dbReference type="PANTHER" id="PTHR47027:SF20">
    <property type="entry name" value="REVERSE TRANSCRIPTASE-LIKE PROTEIN WITH RNA-DIRECTED DNA POLYMERASE DOMAIN"/>
    <property type="match status" value="1"/>
</dbReference>
<dbReference type="GO" id="GO:0003676">
    <property type="term" value="F:nucleic acid binding"/>
    <property type="evidence" value="ECO:0007669"/>
    <property type="project" value="InterPro"/>
</dbReference>
<feature type="compositionally biased region" description="Polar residues" evidence="2">
    <location>
        <begin position="1451"/>
        <end position="1460"/>
    </location>
</feature>
<reference evidence="6" key="1">
    <citation type="submission" date="2021-02" db="EMBL/GenBank/DDBJ databases">
        <authorList>
            <person name="Dougan E. K."/>
            <person name="Rhodes N."/>
            <person name="Thang M."/>
            <person name="Chan C."/>
        </authorList>
    </citation>
    <scope>NUCLEOTIDE SEQUENCE</scope>
</reference>
<feature type="domain" description="RNase H type-1" evidence="5">
    <location>
        <begin position="1591"/>
        <end position="1748"/>
    </location>
</feature>
<dbReference type="PROSITE" id="PS50157">
    <property type="entry name" value="ZINC_FINGER_C2H2_2"/>
    <property type="match status" value="1"/>
</dbReference>
<feature type="region of interest" description="Disordered" evidence="2">
    <location>
        <begin position="1345"/>
        <end position="1370"/>
    </location>
</feature>
<feature type="domain" description="C2H2-type" evidence="4">
    <location>
        <begin position="2940"/>
        <end position="2967"/>
    </location>
</feature>
<keyword evidence="1" id="KW-0863">Zinc-finger</keyword>
<dbReference type="PROSITE" id="PS50879">
    <property type="entry name" value="RNASE_H_1"/>
    <property type="match status" value="1"/>
</dbReference>
<keyword evidence="7" id="KW-1185">Reference proteome</keyword>
<dbReference type="SUPFAM" id="SSF53098">
    <property type="entry name" value="Ribonuclease H-like"/>
    <property type="match status" value="1"/>
</dbReference>
<keyword evidence="1" id="KW-0479">Metal-binding</keyword>
<dbReference type="SUPFAM" id="SSF56219">
    <property type="entry name" value="DNase I-like"/>
    <property type="match status" value="1"/>
</dbReference>
<feature type="compositionally biased region" description="Polar residues" evidence="2">
    <location>
        <begin position="1171"/>
        <end position="1185"/>
    </location>
</feature>
<feature type="region of interest" description="Disordered" evidence="2">
    <location>
        <begin position="266"/>
        <end position="287"/>
    </location>
</feature>
<feature type="region of interest" description="Disordered" evidence="2">
    <location>
        <begin position="56"/>
        <end position="83"/>
    </location>
</feature>
<evidence type="ECO:0000256" key="1">
    <source>
        <dbReference type="PROSITE-ProRule" id="PRU00042"/>
    </source>
</evidence>
<feature type="region of interest" description="Disordered" evidence="2">
    <location>
        <begin position="1409"/>
        <end position="1428"/>
    </location>
</feature>
<evidence type="ECO:0000259" key="5">
    <source>
        <dbReference type="PROSITE" id="PS50879"/>
    </source>
</evidence>
<proteinExistence type="predicted"/>
<dbReference type="Gene3D" id="3.60.10.10">
    <property type="entry name" value="Endonuclease/exonuclease/phosphatase"/>
    <property type="match status" value="1"/>
</dbReference>
<feature type="region of interest" description="Disordered" evidence="2">
    <location>
        <begin position="1157"/>
        <end position="1185"/>
    </location>
</feature>
<feature type="compositionally biased region" description="Polar residues" evidence="2">
    <location>
        <begin position="1467"/>
        <end position="1479"/>
    </location>
</feature>
<dbReference type="Gene3D" id="3.30.420.10">
    <property type="entry name" value="Ribonuclease H-like superfamily/Ribonuclease H"/>
    <property type="match status" value="1"/>
</dbReference>
<evidence type="ECO:0000313" key="6">
    <source>
        <dbReference type="EMBL" id="CAE7467929.1"/>
    </source>
</evidence>
<dbReference type="PROSITE" id="PS00028">
    <property type="entry name" value="ZINC_FINGER_C2H2_1"/>
    <property type="match status" value="1"/>
</dbReference>
<dbReference type="InterPro" id="IPR005135">
    <property type="entry name" value="Endo/exonuclease/phosphatase"/>
</dbReference>
<name>A0A812S534_9DINO</name>
<dbReference type="GO" id="GO:0008270">
    <property type="term" value="F:zinc ion binding"/>
    <property type="evidence" value="ECO:0007669"/>
    <property type="project" value="UniProtKB-KW"/>
</dbReference>
<organism evidence="6 7">
    <name type="scientific">Symbiodinium natans</name>
    <dbReference type="NCBI Taxonomy" id="878477"/>
    <lineage>
        <taxon>Eukaryota</taxon>
        <taxon>Sar</taxon>
        <taxon>Alveolata</taxon>
        <taxon>Dinophyceae</taxon>
        <taxon>Suessiales</taxon>
        <taxon>Symbiodiniaceae</taxon>
        <taxon>Symbiodinium</taxon>
    </lineage>
</organism>
<dbReference type="InterPro" id="IPR036691">
    <property type="entry name" value="Endo/exonu/phosph_ase_sf"/>
</dbReference>
<feature type="region of interest" description="Disordered" evidence="2">
    <location>
        <begin position="593"/>
        <end position="619"/>
    </location>
</feature>
<feature type="region of interest" description="Disordered" evidence="2">
    <location>
        <begin position="1451"/>
        <end position="1483"/>
    </location>
</feature>
<feature type="region of interest" description="Disordered" evidence="2">
    <location>
        <begin position="1514"/>
        <end position="1540"/>
    </location>
</feature>
<comment type="caution">
    <text evidence="6">The sequence shown here is derived from an EMBL/GenBank/DDBJ whole genome shotgun (WGS) entry which is preliminary data.</text>
</comment>
<dbReference type="InterPro" id="IPR002156">
    <property type="entry name" value="RNaseH_domain"/>
</dbReference>
<feature type="compositionally biased region" description="Low complexity" evidence="2">
    <location>
        <begin position="1359"/>
        <end position="1370"/>
    </location>
</feature>
<feature type="chain" id="PRO_5032931701" evidence="3">
    <location>
        <begin position="19"/>
        <end position="3128"/>
    </location>
</feature>
<feature type="region of interest" description="Disordered" evidence="2">
    <location>
        <begin position="2913"/>
        <end position="2932"/>
    </location>
</feature>
<dbReference type="InterPro" id="IPR012337">
    <property type="entry name" value="RNaseH-like_sf"/>
</dbReference>
<sequence length="3128" mass="340121">MDSCHKAPAIWLAGQTLSILLKVFLNAHQHAEPAVLTAGSFEAYCRARAAVTAPQSQLAPVTPSNVPLAQRRKRQHDAPTPTDCADPRLHCLQTLRTRHNYTSRSQLACKTLSIVPLGNTSASSPGRQESQSQLARETLSIVPSLSCQAALGTGHAPSRLDITPCATQSVCTNSARNRSDCNARHCNNAGKNNGAPPPNNCHAEEDATIPLSQLAPETLSNVRVAQCSTRQNHPQTVHTEHANHLNRQDLAFSPLFPSRSQLAHETLSNVHPGPDDKSAQGRQEAQSQLARETLSNVLSLPCQACQAPPVSGRVPFELDSATRAPSSTYRQGGHIGTNCGTTYPNHCSAKATAAAPQSQLEPVTLSNAPPACHSTRPFGATFAYRYGRQEAQSQLAHETQSIVLSLPRQATTGLSFVSTGLDIKPSDTAPQSQLAPVTLSNVPLVCHSTRPPGTAPAYNHGRQEAQSQLAHETQSIVPSLPRQATTGLSFVSTGLDIKPSDAAPQSQLAPVTLSNVPPVCHNTRPPGTAPAYNHGQQEAQLQHARETLSIVLSFPCQAAPGSGNTSSRLDTTPCETLPTCTHSARNNTGYSAQRCNSAGKNSGTPPPNSCRAEEEDATMPLSQLTPETLSNARVAQRNTRQYHPQTVRSEHADHFILYRQDPSFSPNFPSWSQLARETLSNVHLGLDAKTFQGRQEAQSQLAHEKLSNVLSLPCQAPLNSGRIPPEPDSATCVPPSTHQQGGHIGSGTAYINPSSARAAAIASMSQPTPATLSHVPPAHRSMRPPGTTLACRYGRREAQSQLARETQSFILSLPRQATIGLGYALSELDTRPSDTAPQSQLAPVTLSTVPLARHSTRPPGTTLAYNHGRQEARSQLARETLSLVLSPPCQAAPGSGNTSSRLDIALCATEPAYTYSARNNSGYSAQHCNGCNSAGKNSGTPPPNNCRAEEDATMPLSQLARETLSNVRVAQRSTRQHHPQTVRSEHADHFILYQQDPAFSPYFPSRSQLAHETLSNVHLGLDAKSFQGRQEAQSQLAHETLSNVLFLPCQAAPDSGRISSAPDSTTCVPPSTHQQDGHLGSGTAYVNQCSARAAAIASLPQLTPATLSNVLPARRSTRPLGTTSACRIGRQEAQSQLAHETQSTVLSLPRQATTGLGYASSGLDTKPSAAAPQSQLNHGRQEAQSQLARETLSIVLSLPCQATTDSGYAVPRPRLDTSPSAPLPLTHCAEAHSGAASTHRRNARDEDPSPRQLAPALCRSAQHCNAPVTFTAPADLLLHYLQTQTSGLLHSWLAYITAALFSLLLWGLQLQGGERNADPLIRVGRCISGPHAYLWAALRCTQPHCSPPEQRQRSRNGQPANSPARSPPSSSNIPFWAKLLAVACLFTPAQSMQPSGAFSVPDPSHTYAATSVSQTRPIPTPSRSHSRPAAICWTETEHTSPQDRLHVSATRTSNSGNASANPRPPRGSNQHADSNSPKQSTRKEDTLLNSLPPEQKLRAFFLAATLLDTLFEHNQQQAPPKTGADKSKATTAARQPCGPSQDPYASLAGLESALAGCKEAWTDFWRRQPPCDLPCGSRSQLQGPLPFFPACLRALDIYTDGSHKDSHCPGWAIILVDGVQFGEEKQYAACAYGTVKAIADIGLCRDNHLSNIDAEGIPVLLALLWTLGLDIRIHVTIWTDCEVIATAANGASSPPDAKEKQRRLCPSIRQVMQIHEARTSPVQVQWTKGHVGQIYNESADALANHARSTGACTALPKAVLALLEHELLPWAWRLQAQTSAIPSLQELLKGEYEEREAAAPAHLPVPRSSTTARTQPLQLRVATYNVQSMRDRGPLLQALMRRDGVAVLGLQETRYRTASLGQGKTHITVSSAATPRGEGGCAIWIAKDAQIGPVQIKDATVLISTDRHLLIRLCTDKWTGYILSAHAPHTGKPAEEIAAWWDDLTNKLNPYVGTGLPLICCIDANARVGATTSQAVGPHASEAENFAGACLRNFCHVNALCAPTTFQGIKGQCVEPDTDVHTWASSHGDTHRIDYVLVPQDWLSHCSEIRMHPDFSLREGEDHTATSLKITLQAGAISKPSRAHARIPLLRVSDTQQAEAPIPAALQTASQVPWSTNIHDHVARVDDMLRSSCRSQGPKQHRKAHISQHTWNLVRYRREARHRIKAAHNGIQRLRQLICWRAWKLGHISAEFIRKVQEWRDRQCALHRRHATAIRDTSVASLMLRASLKQDRLDHLEVLVAKFQEAANKGASQQLYHALKIYRPAGKKVHKSFGQPLTVMLPTGKHAETFAEKQQAHRDVFAQQEAGTILTPAEYCSQDAPSRVEPSARYRLTDLPTLFQVEQVVREAKDGKAPGPSGITAAVWKSCPTGAAKTLLPIFMKAHIRLTEPIQYRGCQLVAFFKQKGTPTDPLNYRSIALFDPAAKMHHRLLRPALCQQLGHTAQPLQQGCVRGSSSNSLHHYVATWGRISKARGAPCATIFLDLSAAYYRLLRESMWPTAADGAESPTDQHVAWILGRLQVPATLMHQVQQYARNTDLLEQAPEHLRRYVRVMLSGTYFVQDGLEGLVRTHAGSRPGDAIADALFALAAADMLREVQEHLNLNGQPCPLPTWADDVALPLTCDSCEEVVNTVQQAATVLHDSCTRRAMAPNYAAGKTEVLVCPTGPGSKKLKRSLFRTGEGTIEFTGGDGRHLLRCVTSYKHLGNVISETGAALPDIRQNLAAAQASAGPLTKKVFRNDKAPFATRSLLMQSLAVSRAVHGAEVWGKLSRRESHVWHHGLARVLRKLLPEDRYTGDSTWAASADVFGATGHPNAEQCLSAARLRHLVQISRGQHEDLWHLLQVEAACTADAWLHLVQRDLAWLQGLFDREATPRLPAEVFEAGADNAHSLRQLHHQIRRGMRKVGEHNWHEYQRSLQSKKAVPGPSPAPSEASRVELEHPFACEKCPAAFSTRQQVRAHRLAKHGQRPLLESYVGASLCTVCLTQFWARRRLIRHVTHDSKTCGWQLLTRARAQPLADLRQRERARAIKATASGGIHAQDRLPAVRVHGPLRREVPPDMQISPDLLSIVLDIAHDSTHAWPFRLRVTLDEYLTASPATQAVFFQSLSEAQQHVLERLVQATEQIHTGQG</sequence>
<evidence type="ECO:0000313" key="7">
    <source>
        <dbReference type="Proteomes" id="UP000604046"/>
    </source>
</evidence>
<dbReference type="InterPro" id="IPR013087">
    <property type="entry name" value="Znf_C2H2_type"/>
</dbReference>
<dbReference type="Pfam" id="PF03372">
    <property type="entry name" value="Exo_endo_phos"/>
    <property type="match status" value="1"/>
</dbReference>
<feature type="region of interest" description="Disordered" evidence="2">
    <location>
        <begin position="513"/>
        <end position="541"/>
    </location>
</feature>
<dbReference type="GO" id="GO:0004523">
    <property type="term" value="F:RNA-DNA hybrid ribonuclease activity"/>
    <property type="evidence" value="ECO:0007669"/>
    <property type="project" value="InterPro"/>
</dbReference>
<evidence type="ECO:0000256" key="2">
    <source>
        <dbReference type="SAM" id="MobiDB-lite"/>
    </source>
</evidence>
<protein>
    <submittedName>
        <fullName evidence="6">CFDP2 protein</fullName>
    </submittedName>
</protein>
<accession>A0A812S534</accession>
<feature type="compositionally biased region" description="Polar residues" evidence="2">
    <location>
        <begin position="56"/>
        <end position="67"/>
    </location>
</feature>
<dbReference type="EMBL" id="CAJNDS010002421">
    <property type="protein sequence ID" value="CAE7467929.1"/>
    <property type="molecule type" value="Genomic_DNA"/>
</dbReference>
<keyword evidence="1" id="KW-0862">Zinc</keyword>
<dbReference type="InterPro" id="IPR036397">
    <property type="entry name" value="RNaseH_sf"/>
</dbReference>
<dbReference type="PANTHER" id="PTHR47027">
    <property type="entry name" value="REVERSE TRANSCRIPTASE DOMAIN-CONTAINING PROTEIN"/>
    <property type="match status" value="1"/>
</dbReference>
<gene>
    <name evidence="6" type="primary">CFDP2</name>
    <name evidence="6" type="ORF">SNAT2548_LOCUS26176</name>
</gene>
<dbReference type="OrthoDB" id="447743at2759"/>
<keyword evidence="3" id="KW-0732">Signal</keyword>
<evidence type="ECO:0000256" key="3">
    <source>
        <dbReference type="SAM" id="SignalP"/>
    </source>
</evidence>
<dbReference type="Gene3D" id="3.30.160.60">
    <property type="entry name" value="Classic Zinc Finger"/>
    <property type="match status" value="1"/>
</dbReference>
<feature type="compositionally biased region" description="Polar residues" evidence="2">
    <location>
        <begin position="1409"/>
        <end position="1423"/>
    </location>
</feature>
<dbReference type="Proteomes" id="UP000604046">
    <property type="component" value="Unassembled WGS sequence"/>
</dbReference>
<feature type="compositionally biased region" description="Polar residues" evidence="2">
    <location>
        <begin position="593"/>
        <end position="603"/>
    </location>
</feature>
<feature type="signal peptide" evidence="3">
    <location>
        <begin position="1"/>
        <end position="18"/>
    </location>
</feature>
<evidence type="ECO:0000259" key="4">
    <source>
        <dbReference type="PROSITE" id="PS50157"/>
    </source>
</evidence>
<feature type="region of interest" description="Disordered" evidence="2">
    <location>
        <begin position="1231"/>
        <end position="1252"/>
    </location>
</feature>